<keyword evidence="2" id="KW-1185">Reference proteome</keyword>
<name>A0A6D2KYC9_9BRAS</name>
<dbReference type="EMBL" id="CACVBM020001773">
    <property type="protein sequence ID" value="CAA7059378.1"/>
    <property type="molecule type" value="Genomic_DNA"/>
</dbReference>
<dbReference type="Proteomes" id="UP000467841">
    <property type="component" value="Unassembled WGS sequence"/>
</dbReference>
<evidence type="ECO:0000313" key="1">
    <source>
        <dbReference type="EMBL" id="CAA7059378.1"/>
    </source>
</evidence>
<comment type="caution">
    <text evidence="1">The sequence shown here is derived from an EMBL/GenBank/DDBJ whole genome shotgun (WGS) entry which is preliminary data.</text>
</comment>
<dbReference type="AlphaFoldDB" id="A0A6D2KYC9"/>
<sequence length="78" mass="9039">MSGKALAIIRSDGKVKLPACQARTSSFNSRFFHVLKHVTRIVKYLPLLCCFLRSFQQGVEKRLRLEKEVRRQSNFADL</sequence>
<organism evidence="1 2">
    <name type="scientific">Microthlaspi erraticum</name>
    <dbReference type="NCBI Taxonomy" id="1685480"/>
    <lineage>
        <taxon>Eukaryota</taxon>
        <taxon>Viridiplantae</taxon>
        <taxon>Streptophyta</taxon>
        <taxon>Embryophyta</taxon>
        <taxon>Tracheophyta</taxon>
        <taxon>Spermatophyta</taxon>
        <taxon>Magnoliopsida</taxon>
        <taxon>eudicotyledons</taxon>
        <taxon>Gunneridae</taxon>
        <taxon>Pentapetalae</taxon>
        <taxon>rosids</taxon>
        <taxon>malvids</taxon>
        <taxon>Brassicales</taxon>
        <taxon>Brassicaceae</taxon>
        <taxon>Coluteocarpeae</taxon>
        <taxon>Microthlaspi</taxon>
    </lineage>
</organism>
<accession>A0A6D2KYC9</accession>
<protein>
    <submittedName>
        <fullName evidence="1">Uncharacterized protein</fullName>
    </submittedName>
</protein>
<evidence type="ECO:0000313" key="2">
    <source>
        <dbReference type="Proteomes" id="UP000467841"/>
    </source>
</evidence>
<gene>
    <name evidence="1" type="ORF">MERR_LOCUS46614</name>
</gene>
<proteinExistence type="predicted"/>
<reference evidence="1" key="1">
    <citation type="submission" date="2020-01" db="EMBL/GenBank/DDBJ databases">
        <authorList>
            <person name="Mishra B."/>
        </authorList>
    </citation>
    <scope>NUCLEOTIDE SEQUENCE [LARGE SCALE GENOMIC DNA]</scope>
</reference>